<dbReference type="EMBL" id="CALNXJ010000002">
    <property type="protein sequence ID" value="CAH3034545.1"/>
    <property type="molecule type" value="Genomic_DNA"/>
</dbReference>
<accession>A0AAU9VR43</accession>
<sequence>MLHQFKHFRPSQFLRNCGAGMEYSQVAKDNILANGRKFTSLCPLFKKDDPSDRSNYRTISLLSLLSEILESCASDTMLKHVTEGEILTERQRACCKGHSTQLLISHRKKWPLPPLLIFVKPLNTYLIVPCYIN</sequence>
<dbReference type="Proteomes" id="UP001159428">
    <property type="component" value="Unassembled WGS sequence"/>
</dbReference>
<keyword evidence="2" id="KW-1185">Reference proteome</keyword>
<comment type="caution">
    <text evidence="1">The sequence shown here is derived from an EMBL/GenBank/DDBJ whole genome shotgun (WGS) entry which is preliminary data.</text>
</comment>
<reference evidence="1 2" key="1">
    <citation type="submission" date="2022-05" db="EMBL/GenBank/DDBJ databases">
        <authorList>
            <consortium name="Genoscope - CEA"/>
            <person name="William W."/>
        </authorList>
    </citation>
    <scope>NUCLEOTIDE SEQUENCE [LARGE SCALE GENOMIC DNA]</scope>
</reference>
<evidence type="ECO:0000313" key="1">
    <source>
        <dbReference type="EMBL" id="CAH3034545.1"/>
    </source>
</evidence>
<name>A0AAU9VR43_9CNID</name>
<dbReference type="AlphaFoldDB" id="A0AAU9VR43"/>
<protein>
    <submittedName>
        <fullName evidence="1">Uncharacterized protein</fullName>
    </submittedName>
</protein>
<organism evidence="1 2">
    <name type="scientific">Pocillopora meandrina</name>
    <dbReference type="NCBI Taxonomy" id="46732"/>
    <lineage>
        <taxon>Eukaryota</taxon>
        <taxon>Metazoa</taxon>
        <taxon>Cnidaria</taxon>
        <taxon>Anthozoa</taxon>
        <taxon>Hexacorallia</taxon>
        <taxon>Scleractinia</taxon>
        <taxon>Astrocoeniina</taxon>
        <taxon>Pocilloporidae</taxon>
        <taxon>Pocillopora</taxon>
    </lineage>
</organism>
<gene>
    <name evidence="1" type="ORF">PMEA_00010800</name>
</gene>
<evidence type="ECO:0000313" key="2">
    <source>
        <dbReference type="Proteomes" id="UP001159428"/>
    </source>
</evidence>
<proteinExistence type="predicted"/>